<accession>A0AAU7DAA1</accession>
<dbReference type="PANTHER" id="PTHR45586:SF1">
    <property type="entry name" value="LIPOPOLYSACCHARIDE ASSEMBLY PROTEIN B"/>
    <property type="match status" value="1"/>
</dbReference>
<dbReference type="RefSeq" id="WP_348268276.1">
    <property type="nucleotide sequence ID" value="NZ_CP121194.1"/>
</dbReference>
<accession>A0AAU7D0A7</accession>
<evidence type="ECO:0000256" key="2">
    <source>
        <dbReference type="ARBA" id="ARBA00022803"/>
    </source>
</evidence>
<gene>
    <name evidence="4" type="ORF">P4G45_03395</name>
    <name evidence="5" type="ORF">P8936_03360</name>
</gene>
<dbReference type="InterPro" id="IPR051012">
    <property type="entry name" value="CellSynth/LPSAsmb/PSIAsmb"/>
</dbReference>
<proteinExistence type="predicted"/>
<feature type="repeat" description="TPR" evidence="3">
    <location>
        <begin position="131"/>
        <end position="164"/>
    </location>
</feature>
<evidence type="ECO:0000256" key="3">
    <source>
        <dbReference type="PROSITE-ProRule" id="PRU00339"/>
    </source>
</evidence>
<protein>
    <submittedName>
        <fullName evidence="5">Tetratricopeptide repeat protein</fullName>
    </submittedName>
</protein>
<dbReference type="EMBL" id="CP121194">
    <property type="protein sequence ID" value="XBH10785.1"/>
    <property type="molecule type" value="Genomic_DNA"/>
</dbReference>
<dbReference type="PROSITE" id="PS50005">
    <property type="entry name" value="TPR"/>
    <property type="match status" value="2"/>
</dbReference>
<dbReference type="KEGG" id="epl:P4G45_03395"/>
<evidence type="ECO:0000313" key="4">
    <source>
        <dbReference type="EMBL" id="XBH10785.1"/>
    </source>
</evidence>
<dbReference type="Pfam" id="PF13432">
    <property type="entry name" value="TPR_16"/>
    <property type="match status" value="1"/>
</dbReference>
<dbReference type="Pfam" id="PF13414">
    <property type="entry name" value="TPR_11"/>
    <property type="match status" value="1"/>
</dbReference>
<dbReference type="AlphaFoldDB" id="A0AAU7DAA1"/>
<dbReference type="PANTHER" id="PTHR45586">
    <property type="entry name" value="TPR REPEAT-CONTAINING PROTEIN PA4667"/>
    <property type="match status" value="1"/>
</dbReference>
<dbReference type="Gene3D" id="1.25.40.10">
    <property type="entry name" value="Tetratricopeptide repeat domain"/>
    <property type="match status" value="1"/>
</dbReference>
<dbReference type="SUPFAM" id="SSF48452">
    <property type="entry name" value="TPR-like"/>
    <property type="match status" value="1"/>
</dbReference>
<organism evidence="5">
    <name type="scientific">Edaphobacter paludis</name>
    <dbReference type="NCBI Taxonomy" id="3035702"/>
    <lineage>
        <taxon>Bacteria</taxon>
        <taxon>Pseudomonadati</taxon>
        <taxon>Acidobacteriota</taxon>
        <taxon>Terriglobia</taxon>
        <taxon>Terriglobales</taxon>
        <taxon>Acidobacteriaceae</taxon>
        <taxon>Edaphobacter</taxon>
    </lineage>
</organism>
<dbReference type="SMART" id="SM00028">
    <property type="entry name" value="TPR"/>
    <property type="match status" value="3"/>
</dbReference>
<feature type="repeat" description="TPR" evidence="3">
    <location>
        <begin position="165"/>
        <end position="198"/>
    </location>
</feature>
<evidence type="ECO:0000256" key="1">
    <source>
        <dbReference type="ARBA" id="ARBA00022737"/>
    </source>
</evidence>
<dbReference type="EMBL" id="CP121195">
    <property type="protein sequence ID" value="XBH14214.1"/>
    <property type="molecule type" value="Genomic_DNA"/>
</dbReference>
<dbReference type="InterPro" id="IPR019734">
    <property type="entry name" value="TPR_rpt"/>
</dbReference>
<keyword evidence="2 3" id="KW-0802">TPR repeat</keyword>
<keyword evidence="1" id="KW-0677">Repeat</keyword>
<evidence type="ECO:0000313" key="5">
    <source>
        <dbReference type="EMBL" id="XBH14214.1"/>
    </source>
</evidence>
<dbReference type="InterPro" id="IPR011990">
    <property type="entry name" value="TPR-like_helical_dom_sf"/>
</dbReference>
<name>A0AAU7DAA1_9BACT</name>
<sequence length="303" mass="33646">MGYPVRLFRLPSLLLLLSVFVVCPSLSAQKNVPTHATALALEHEDPQWPLIQAHLADPATASPERLEMTADVLRARRFPEDALDYYAYALKRGADEIQILNKMGVTELEIGNPQVARAFFQRVVHLKKKDPDGWNNLGAVEYLEGDNGRAISAYKRAIKLRKDSAPFHSNLGTAYFQSKDFEGARKEFDVALKLDPELMVHRGGPGGITMRMLSPADHARFCYELARLYAQHGDEANMLHYLTTASEGGFDVLEAMRHDDLLGKYSKDPRVLLLVHNAEALRTGHQPLTASTAGLSPLPAAQH</sequence>
<reference evidence="5" key="1">
    <citation type="submission" date="2023-03" db="EMBL/GenBank/DDBJ databases">
        <title>Edaphobacter sp.</title>
        <authorList>
            <person name="Huber K.J."/>
            <person name="Papendorf J."/>
            <person name="Pilke C."/>
            <person name="Bunk B."/>
            <person name="Sproeer C."/>
            <person name="Pester M."/>
        </authorList>
    </citation>
    <scope>NUCLEOTIDE SEQUENCE</scope>
    <source>
        <strain evidence="4">DSM 109919</strain>
        <strain evidence="5">DSM 109920</strain>
    </source>
</reference>